<gene>
    <name evidence="2" type="ORF">IM660_16480</name>
</gene>
<dbReference type="EMBL" id="CP063169">
    <property type="protein sequence ID" value="QOR70190.1"/>
    <property type="molecule type" value="Genomic_DNA"/>
</dbReference>
<dbReference type="KEGG" id="halt:IM660_16480"/>
<name>A0A7M1SRJ5_9MICO</name>
<sequence>MATTGAMGMDRGRWRLGAAVVGSGLLLGGCAGDAEVTLAEPLTFAPVEDAAGPDCDEGYVPDLNHSECFALAEGFEVSAVQSIELGSRANDEGQATDETVVTIALLPEDAAAFTDLTEALVAADDQERLAMVVAGEVVSAPVVAERIPTGELAISGWNEAHARAFVDGAG</sequence>
<dbReference type="InterPro" id="IPR054384">
    <property type="entry name" value="SecDF_P1_head"/>
</dbReference>
<organism evidence="2 3">
    <name type="scientific">Ruania alkalisoli</name>
    <dbReference type="NCBI Taxonomy" id="2779775"/>
    <lineage>
        <taxon>Bacteria</taxon>
        <taxon>Bacillati</taxon>
        <taxon>Actinomycetota</taxon>
        <taxon>Actinomycetes</taxon>
        <taxon>Micrococcales</taxon>
        <taxon>Ruaniaceae</taxon>
        <taxon>Ruania</taxon>
    </lineage>
</organism>
<proteinExistence type="predicted"/>
<keyword evidence="3" id="KW-1185">Reference proteome</keyword>
<protein>
    <recommendedName>
        <fullName evidence="1">SecDF P1 head subdomain domain-containing protein</fullName>
    </recommendedName>
</protein>
<accession>A0A7M1SRJ5</accession>
<dbReference type="Gene3D" id="3.30.1360.200">
    <property type="match status" value="1"/>
</dbReference>
<dbReference type="Proteomes" id="UP000593758">
    <property type="component" value="Chromosome"/>
</dbReference>
<evidence type="ECO:0000259" key="1">
    <source>
        <dbReference type="Pfam" id="PF22599"/>
    </source>
</evidence>
<evidence type="ECO:0000313" key="2">
    <source>
        <dbReference type="EMBL" id="QOR70190.1"/>
    </source>
</evidence>
<evidence type="ECO:0000313" key="3">
    <source>
        <dbReference type="Proteomes" id="UP000593758"/>
    </source>
</evidence>
<reference evidence="2 3" key="1">
    <citation type="submission" date="2020-10" db="EMBL/GenBank/DDBJ databases">
        <title>Haloactinobacterium sp. RN3S43, a bacterium isolated from saline soil.</title>
        <authorList>
            <person name="Sun J.-Q."/>
        </authorList>
    </citation>
    <scope>NUCLEOTIDE SEQUENCE [LARGE SCALE GENOMIC DNA]</scope>
    <source>
        <strain evidence="2 3">RN3S43</strain>
    </source>
</reference>
<dbReference type="AlphaFoldDB" id="A0A7M1SRJ5"/>
<feature type="domain" description="SecDF P1 head subdomain" evidence="1">
    <location>
        <begin position="94"/>
        <end position="159"/>
    </location>
</feature>
<dbReference type="RefSeq" id="WP_193496879.1">
    <property type="nucleotide sequence ID" value="NZ_CP063169.1"/>
</dbReference>
<dbReference type="Pfam" id="PF22599">
    <property type="entry name" value="SecDF_P1_head"/>
    <property type="match status" value="1"/>
</dbReference>